<dbReference type="AlphaFoldDB" id="G8R1U0"/>
<comment type="cofactor">
    <cofactor evidence="1 3">
        <name>heme</name>
        <dbReference type="ChEBI" id="CHEBI:30413"/>
    </cofactor>
</comment>
<proteinExistence type="inferred from homology"/>
<sequence>MDTSQRNINDLPSPKGQPIVGHLLQFNSEAKHTVLENWVKEVGDVFRINMLGKPFLVSANPDINLEILKSRPDKFQRFFKINEILTEMGVVGVFNAEGEQWKQHRELTAEALNVKNVRSFFSTLQMMTERLYGRWCAFAKAKKEIDVQKEMVRYTVDITTSIAFGYDVNTLEKEGDVIQDHMEKIFPMINSRITAPIPIWRLIKSKKDKELDVALKAIEDLVHQFIEEAKARLHDNSELQENPTNFLEALLVEQKKNPDFTDQEVFGNVFTILLAGEDTTSNSISWTLFYLAQHPEVYQKVREEAQQVFGSTRCATSHEQVAELKYTEAVCMEAMRLKPVTPNLYMQAKEDVVIQDLAIPKGTTIMMQNKVGQTDEAHFTDADQFIPERWIANGCPHHTAHSPQMMRAFGAGPRFCPGRNLAIQEMKMAISMICKNFDLELAVKPEEVKEIFTFTMFPEGLVVKLGGV</sequence>
<protein>
    <submittedName>
        <fullName evidence="5">Cytochrome P450</fullName>
    </submittedName>
</protein>
<organism evidence="5 6">
    <name type="scientific">Owenweeksia hongkongensis (strain DSM 17368 / CIP 108786 / JCM 12287 / NRRL B-23963 / UST20020801)</name>
    <dbReference type="NCBI Taxonomy" id="926562"/>
    <lineage>
        <taxon>Bacteria</taxon>
        <taxon>Pseudomonadati</taxon>
        <taxon>Bacteroidota</taxon>
        <taxon>Flavobacteriia</taxon>
        <taxon>Flavobacteriales</taxon>
        <taxon>Owenweeksiaceae</taxon>
        <taxon>Owenweeksia</taxon>
    </lineage>
</organism>
<dbReference type="PRINTS" id="PR00385">
    <property type="entry name" value="P450"/>
</dbReference>
<keyword evidence="3 4" id="KW-0479">Metal-binding</keyword>
<keyword evidence="4" id="KW-0560">Oxidoreductase</keyword>
<dbReference type="STRING" id="926562.Oweho_1887"/>
<dbReference type="PROSITE" id="PS00086">
    <property type="entry name" value="CYTOCHROME_P450"/>
    <property type="match status" value="1"/>
</dbReference>
<evidence type="ECO:0000256" key="3">
    <source>
        <dbReference type="PIRSR" id="PIRSR602401-1"/>
    </source>
</evidence>
<name>G8R1U0_OWEHD</name>
<dbReference type="eggNOG" id="COG2124">
    <property type="taxonomic scope" value="Bacteria"/>
</dbReference>
<keyword evidence="3 4" id="KW-0408">Iron</keyword>
<dbReference type="OrthoDB" id="9764248at2"/>
<dbReference type="InterPro" id="IPR036396">
    <property type="entry name" value="Cyt_P450_sf"/>
</dbReference>
<dbReference type="RefSeq" id="WP_014202222.1">
    <property type="nucleotide sequence ID" value="NC_016599.1"/>
</dbReference>
<dbReference type="InterPro" id="IPR050121">
    <property type="entry name" value="Cytochrome_P450_monoxygenase"/>
</dbReference>
<dbReference type="KEGG" id="oho:Oweho_1887"/>
<dbReference type="InterPro" id="IPR001128">
    <property type="entry name" value="Cyt_P450"/>
</dbReference>
<dbReference type="Pfam" id="PF00067">
    <property type="entry name" value="p450"/>
    <property type="match status" value="1"/>
</dbReference>
<reference evidence="5 6" key="1">
    <citation type="journal article" date="2012" name="Stand. Genomic Sci.">
        <title>Genome sequence of the orange-pigmented seawater bacterium Owenweeksia hongkongensis type strain (UST20020801(T)).</title>
        <authorList>
            <person name="Riedel T."/>
            <person name="Held B."/>
            <person name="Nolan M."/>
            <person name="Lucas S."/>
            <person name="Lapidus A."/>
            <person name="Tice H."/>
            <person name="Del Rio T.G."/>
            <person name="Cheng J.F."/>
            <person name="Han C."/>
            <person name="Tapia R."/>
            <person name="Goodwin L.A."/>
            <person name="Pitluck S."/>
            <person name="Liolios K."/>
            <person name="Mavromatis K."/>
            <person name="Pagani I."/>
            <person name="Ivanova N."/>
            <person name="Mikhailova N."/>
            <person name="Pati A."/>
            <person name="Chen A."/>
            <person name="Palaniappan K."/>
            <person name="Rohde M."/>
            <person name="Tindall B.J."/>
            <person name="Detter J.C."/>
            <person name="Goker M."/>
            <person name="Woyke T."/>
            <person name="Bristow J."/>
            <person name="Eisen J.A."/>
            <person name="Markowitz V."/>
            <person name="Hugenholtz P."/>
            <person name="Klenk H.P."/>
            <person name="Kyrpides N.C."/>
        </authorList>
    </citation>
    <scope>NUCLEOTIDE SEQUENCE</scope>
    <source>
        <strain evidence="6">DSM 17368 / JCM 12287 / NRRL B-23963</strain>
    </source>
</reference>
<keyword evidence="3 4" id="KW-0349">Heme</keyword>
<dbReference type="GO" id="GO:0020037">
    <property type="term" value="F:heme binding"/>
    <property type="evidence" value="ECO:0007669"/>
    <property type="project" value="InterPro"/>
</dbReference>
<keyword evidence="6" id="KW-1185">Reference proteome</keyword>
<dbReference type="Gene3D" id="1.10.630.10">
    <property type="entry name" value="Cytochrome P450"/>
    <property type="match status" value="1"/>
</dbReference>
<dbReference type="InterPro" id="IPR002401">
    <property type="entry name" value="Cyt_P450_E_grp-I"/>
</dbReference>
<evidence type="ECO:0000256" key="2">
    <source>
        <dbReference type="ARBA" id="ARBA00010617"/>
    </source>
</evidence>
<comment type="similarity">
    <text evidence="2 4">Belongs to the cytochrome P450 family.</text>
</comment>
<feature type="binding site" description="axial binding residue" evidence="3">
    <location>
        <position position="416"/>
    </location>
    <ligand>
        <name>heme</name>
        <dbReference type="ChEBI" id="CHEBI:30413"/>
    </ligand>
    <ligandPart>
        <name>Fe</name>
        <dbReference type="ChEBI" id="CHEBI:18248"/>
    </ligandPart>
</feature>
<evidence type="ECO:0000256" key="4">
    <source>
        <dbReference type="RuleBase" id="RU000461"/>
    </source>
</evidence>
<dbReference type="PANTHER" id="PTHR24305">
    <property type="entry name" value="CYTOCHROME P450"/>
    <property type="match status" value="1"/>
</dbReference>
<dbReference type="PANTHER" id="PTHR24305:SF166">
    <property type="entry name" value="CYTOCHROME P450 12A4, MITOCHONDRIAL-RELATED"/>
    <property type="match status" value="1"/>
</dbReference>
<dbReference type="GO" id="GO:0016705">
    <property type="term" value="F:oxidoreductase activity, acting on paired donors, with incorporation or reduction of molecular oxygen"/>
    <property type="evidence" value="ECO:0007669"/>
    <property type="project" value="InterPro"/>
</dbReference>
<gene>
    <name evidence="5" type="ordered locus">Oweho_1887</name>
</gene>
<dbReference type="GO" id="GO:0005506">
    <property type="term" value="F:iron ion binding"/>
    <property type="evidence" value="ECO:0007669"/>
    <property type="project" value="InterPro"/>
</dbReference>
<evidence type="ECO:0000256" key="1">
    <source>
        <dbReference type="ARBA" id="ARBA00001971"/>
    </source>
</evidence>
<dbReference type="HOGENOM" id="CLU_001570_5_1_10"/>
<dbReference type="EMBL" id="CP003156">
    <property type="protein sequence ID" value="AEV32866.1"/>
    <property type="molecule type" value="Genomic_DNA"/>
</dbReference>
<dbReference type="GO" id="GO:0004497">
    <property type="term" value="F:monooxygenase activity"/>
    <property type="evidence" value="ECO:0007669"/>
    <property type="project" value="UniProtKB-KW"/>
</dbReference>
<evidence type="ECO:0000313" key="5">
    <source>
        <dbReference type="EMBL" id="AEV32866.1"/>
    </source>
</evidence>
<dbReference type="Proteomes" id="UP000005631">
    <property type="component" value="Chromosome"/>
</dbReference>
<dbReference type="SUPFAM" id="SSF48264">
    <property type="entry name" value="Cytochrome P450"/>
    <property type="match status" value="1"/>
</dbReference>
<dbReference type="InterPro" id="IPR017972">
    <property type="entry name" value="Cyt_P450_CS"/>
</dbReference>
<accession>G8R1U0</accession>
<dbReference type="PRINTS" id="PR00463">
    <property type="entry name" value="EP450I"/>
</dbReference>
<dbReference type="PATRIC" id="fig|926562.3.peg.1894"/>
<keyword evidence="4" id="KW-0503">Monooxygenase</keyword>
<evidence type="ECO:0000313" key="6">
    <source>
        <dbReference type="Proteomes" id="UP000005631"/>
    </source>
</evidence>